<organism evidence="2 3">
    <name type="scientific">Asparagus officinalis</name>
    <name type="common">Garden asparagus</name>
    <dbReference type="NCBI Taxonomy" id="4686"/>
    <lineage>
        <taxon>Eukaryota</taxon>
        <taxon>Viridiplantae</taxon>
        <taxon>Streptophyta</taxon>
        <taxon>Embryophyta</taxon>
        <taxon>Tracheophyta</taxon>
        <taxon>Spermatophyta</taxon>
        <taxon>Magnoliopsida</taxon>
        <taxon>Liliopsida</taxon>
        <taxon>Asparagales</taxon>
        <taxon>Asparagaceae</taxon>
        <taxon>Asparagoideae</taxon>
        <taxon>Asparagus</taxon>
    </lineage>
</organism>
<sequence>MSAVRSPPPAIPTRTRIKSLDQSFKDPFRSPEEVNPKNRSFSLFLRFQSLNLNGEGARADVRGGEEGGGCGGGRTRSAGGGSMRRRPQKPQEVAVSMDILVKTAGW</sequence>
<dbReference type="EMBL" id="CM007387">
    <property type="protein sequence ID" value="ONK62671.1"/>
    <property type="molecule type" value="Genomic_DNA"/>
</dbReference>
<keyword evidence="3" id="KW-1185">Reference proteome</keyword>
<accession>A0A5P1ED84</accession>
<evidence type="ECO:0000256" key="1">
    <source>
        <dbReference type="SAM" id="MobiDB-lite"/>
    </source>
</evidence>
<evidence type="ECO:0000313" key="3">
    <source>
        <dbReference type="Proteomes" id="UP000243459"/>
    </source>
</evidence>
<proteinExistence type="predicted"/>
<dbReference type="Proteomes" id="UP000243459">
    <property type="component" value="Chromosome 7"/>
</dbReference>
<gene>
    <name evidence="2" type="ORF">A4U43_C07F6760</name>
</gene>
<dbReference type="AlphaFoldDB" id="A0A5P1ED84"/>
<feature type="region of interest" description="Disordered" evidence="1">
    <location>
        <begin position="57"/>
        <end position="91"/>
    </location>
</feature>
<protein>
    <submittedName>
        <fullName evidence="2">Uncharacterized protein</fullName>
    </submittedName>
</protein>
<reference evidence="3" key="1">
    <citation type="journal article" date="2017" name="Nat. Commun.">
        <title>The asparagus genome sheds light on the origin and evolution of a young Y chromosome.</title>
        <authorList>
            <person name="Harkess A."/>
            <person name="Zhou J."/>
            <person name="Xu C."/>
            <person name="Bowers J.E."/>
            <person name="Van der Hulst R."/>
            <person name="Ayyampalayam S."/>
            <person name="Mercati F."/>
            <person name="Riccardi P."/>
            <person name="McKain M.R."/>
            <person name="Kakrana A."/>
            <person name="Tang H."/>
            <person name="Ray J."/>
            <person name="Groenendijk J."/>
            <person name="Arikit S."/>
            <person name="Mathioni S.M."/>
            <person name="Nakano M."/>
            <person name="Shan H."/>
            <person name="Telgmann-Rauber A."/>
            <person name="Kanno A."/>
            <person name="Yue Z."/>
            <person name="Chen H."/>
            <person name="Li W."/>
            <person name="Chen Y."/>
            <person name="Xu X."/>
            <person name="Zhang Y."/>
            <person name="Luo S."/>
            <person name="Chen H."/>
            <person name="Gao J."/>
            <person name="Mao Z."/>
            <person name="Pires J.C."/>
            <person name="Luo M."/>
            <person name="Kudrna D."/>
            <person name="Wing R.A."/>
            <person name="Meyers B.C."/>
            <person name="Yi K."/>
            <person name="Kong H."/>
            <person name="Lavrijsen P."/>
            <person name="Sunseri F."/>
            <person name="Falavigna A."/>
            <person name="Ye Y."/>
            <person name="Leebens-Mack J.H."/>
            <person name="Chen G."/>
        </authorList>
    </citation>
    <scope>NUCLEOTIDE SEQUENCE [LARGE SCALE GENOMIC DNA]</scope>
    <source>
        <strain evidence="3">cv. DH0086</strain>
    </source>
</reference>
<name>A0A5P1ED84_ASPOF</name>
<feature type="compositionally biased region" description="Gly residues" evidence="1">
    <location>
        <begin position="66"/>
        <end position="82"/>
    </location>
</feature>
<evidence type="ECO:0000313" key="2">
    <source>
        <dbReference type="EMBL" id="ONK62671.1"/>
    </source>
</evidence>
<dbReference type="Gramene" id="ONK62671">
    <property type="protein sequence ID" value="ONK62671"/>
    <property type="gene ID" value="A4U43_C07F6760"/>
</dbReference>